<feature type="compositionally biased region" description="Low complexity" evidence="2">
    <location>
        <begin position="131"/>
        <end position="144"/>
    </location>
</feature>
<feature type="compositionally biased region" description="Basic and acidic residues" evidence="2">
    <location>
        <begin position="116"/>
        <end position="129"/>
    </location>
</feature>
<accession>A0A066W1Y7</accession>
<evidence type="ECO:0000256" key="1">
    <source>
        <dbReference type="ARBA" id="ARBA00006888"/>
    </source>
</evidence>
<dbReference type="PANTHER" id="PTHR31841:SF1">
    <property type="entry name" value="PROTEIN FAM72A-RELATED"/>
    <property type="match status" value="1"/>
</dbReference>
<dbReference type="Proteomes" id="UP000027361">
    <property type="component" value="Unassembled WGS sequence"/>
</dbReference>
<feature type="region of interest" description="Disordered" evidence="2">
    <location>
        <begin position="48"/>
        <end position="68"/>
    </location>
</feature>
<proteinExistence type="inferred from homology"/>
<name>A0A066W1Y7_TILAU</name>
<comment type="similarity">
    <text evidence="1">Belongs to the FAM72 family.</text>
</comment>
<evidence type="ECO:0000256" key="2">
    <source>
        <dbReference type="SAM" id="MobiDB-lite"/>
    </source>
</evidence>
<gene>
    <name evidence="3" type="ORF">K437DRAFT_278511</name>
</gene>
<protein>
    <submittedName>
        <fullName evidence="3">Uncharacterized protein</fullName>
    </submittedName>
</protein>
<dbReference type="OMA" id="NIISPCA"/>
<dbReference type="InParanoid" id="A0A066W1Y7"/>
<feature type="region of interest" description="Disordered" evidence="2">
    <location>
        <begin position="305"/>
        <end position="338"/>
    </location>
</feature>
<dbReference type="STRING" id="1037660.A0A066W1Y7"/>
<evidence type="ECO:0000313" key="4">
    <source>
        <dbReference type="Proteomes" id="UP000027361"/>
    </source>
</evidence>
<feature type="compositionally biased region" description="Low complexity" evidence="2">
    <location>
        <begin position="14"/>
        <end position="24"/>
    </location>
</feature>
<dbReference type="OrthoDB" id="2526683at2759"/>
<reference evidence="3 4" key="1">
    <citation type="submission" date="2014-05" db="EMBL/GenBank/DDBJ databases">
        <title>Draft genome sequence of a rare smut relative, Tilletiaria anomala UBC 951.</title>
        <authorList>
            <consortium name="DOE Joint Genome Institute"/>
            <person name="Toome M."/>
            <person name="Kuo A."/>
            <person name="Henrissat B."/>
            <person name="Lipzen A."/>
            <person name="Tritt A."/>
            <person name="Yoshinaga Y."/>
            <person name="Zane M."/>
            <person name="Barry K."/>
            <person name="Grigoriev I.V."/>
            <person name="Spatafora J.W."/>
            <person name="Aimea M.C."/>
        </authorList>
    </citation>
    <scope>NUCLEOTIDE SEQUENCE [LARGE SCALE GENOMIC DNA]</scope>
    <source>
        <strain evidence="3 4">UBC 951</strain>
    </source>
</reference>
<organism evidence="3 4">
    <name type="scientific">Tilletiaria anomala (strain ATCC 24038 / CBS 436.72 / UBC 951)</name>
    <dbReference type="NCBI Taxonomy" id="1037660"/>
    <lineage>
        <taxon>Eukaryota</taxon>
        <taxon>Fungi</taxon>
        <taxon>Dikarya</taxon>
        <taxon>Basidiomycota</taxon>
        <taxon>Ustilaginomycotina</taxon>
        <taxon>Exobasidiomycetes</taxon>
        <taxon>Georgefischeriales</taxon>
        <taxon>Tilletiariaceae</taxon>
        <taxon>Tilletiaria</taxon>
    </lineage>
</organism>
<comment type="caution">
    <text evidence="3">The sequence shown here is derived from an EMBL/GenBank/DDBJ whole genome shotgun (WGS) entry which is preliminary data.</text>
</comment>
<dbReference type="GO" id="GO:0005829">
    <property type="term" value="C:cytosol"/>
    <property type="evidence" value="ECO:0007669"/>
    <property type="project" value="UniProtKB-ARBA"/>
</dbReference>
<dbReference type="HOGENOM" id="CLU_041299_1_0_1"/>
<dbReference type="EMBL" id="JMSN01000045">
    <property type="protein sequence ID" value="KDN45094.1"/>
    <property type="molecule type" value="Genomic_DNA"/>
</dbReference>
<dbReference type="InterPro" id="IPR026768">
    <property type="entry name" value="YPEH2ZP"/>
</dbReference>
<dbReference type="Pfam" id="PF14976">
    <property type="entry name" value="YPEH2ZP"/>
    <property type="match status" value="1"/>
</dbReference>
<dbReference type="AlphaFoldDB" id="A0A066W1Y7"/>
<dbReference type="GeneID" id="25266852"/>
<evidence type="ECO:0000313" key="3">
    <source>
        <dbReference type="EMBL" id="KDN45094.1"/>
    </source>
</evidence>
<feature type="region of interest" description="Disordered" evidence="2">
    <location>
        <begin position="1"/>
        <end position="24"/>
    </location>
</feature>
<sequence>MGPLRSHHSSQGLFSPSDSSSPFSSRLLDRYAVPAIPRWEDLRSGAASSLSNRSANPPSFQRSYYPTSADNSAAPEISLTEQSLDHFYRQSIEAEAIRRQQQMVYELERARMRERALRSEHSQMEDVRTDSTSAPAGRASSPSRSLRKSPQHKVYIINCKHCDLFLTDRGMKAVLLLKPHITLYSTDAMPTNCSPIYAPRTFLGGFASLEPPVERTCDCLTQSLGCHGCGATVGYNIVAPCARCTSNVAKHQRGSNGHRTVLHCSEIRVRERLYVPGEPGVRAAPIPQELWPLLEMENALSSGVAAAPAGMNRSSSSSSDSTVGDPAEGTSIKKYTPLPSTDLLSEQRRLLCAGKEALRAQLQARGNQGRIIMRAEPVYWSDLVAGGERAEPFDADVLLAMPVAGR</sequence>
<feature type="region of interest" description="Disordered" evidence="2">
    <location>
        <begin position="116"/>
        <end position="147"/>
    </location>
</feature>
<dbReference type="RefSeq" id="XP_013243056.1">
    <property type="nucleotide sequence ID" value="XM_013387602.1"/>
</dbReference>
<dbReference type="PANTHER" id="PTHR31841">
    <property type="entry name" value="PROTEIN FAM72A-RELATED"/>
    <property type="match status" value="1"/>
</dbReference>
<keyword evidence="4" id="KW-1185">Reference proteome</keyword>